<gene>
    <name evidence="1" type="ORF">OJ996_25785</name>
</gene>
<comment type="caution">
    <text evidence="1">The sequence shown here is derived from an EMBL/GenBank/DDBJ whole genome shotgun (WGS) entry which is preliminary data.</text>
</comment>
<protein>
    <submittedName>
        <fullName evidence="1">Uncharacterized protein</fullName>
    </submittedName>
</protein>
<accession>A0ABT3GBK2</accession>
<organism evidence="1 2">
    <name type="scientific">Luteolibacter rhizosphaerae</name>
    <dbReference type="NCBI Taxonomy" id="2989719"/>
    <lineage>
        <taxon>Bacteria</taxon>
        <taxon>Pseudomonadati</taxon>
        <taxon>Verrucomicrobiota</taxon>
        <taxon>Verrucomicrobiia</taxon>
        <taxon>Verrucomicrobiales</taxon>
        <taxon>Verrucomicrobiaceae</taxon>
        <taxon>Luteolibacter</taxon>
    </lineage>
</organism>
<proteinExistence type="predicted"/>
<dbReference type="Proteomes" id="UP001165653">
    <property type="component" value="Unassembled WGS sequence"/>
</dbReference>
<sequence>MDSVTRYKLVLDVGANLDASKDAAAVPRVFIGGDSPADFGLGSLVAFYPESFVSP</sequence>
<name>A0ABT3GBK2_9BACT</name>
<evidence type="ECO:0000313" key="1">
    <source>
        <dbReference type="EMBL" id="MCW1917027.1"/>
    </source>
</evidence>
<evidence type="ECO:0000313" key="2">
    <source>
        <dbReference type="Proteomes" id="UP001165653"/>
    </source>
</evidence>
<reference evidence="1" key="1">
    <citation type="submission" date="2022-10" db="EMBL/GenBank/DDBJ databases">
        <title>Luteolibacter sp. GHJ8, whole genome shotgun sequencing project.</title>
        <authorList>
            <person name="Zhao G."/>
            <person name="Shen L."/>
        </authorList>
    </citation>
    <scope>NUCLEOTIDE SEQUENCE</scope>
    <source>
        <strain evidence="1">GHJ8</strain>
    </source>
</reference>
<keyword evidence="2" id="KW-1185">Reference proteome</keyword>
<dbReference type="EMBL" id="JAPDDR010000024">
    <property type="protein sequence ID" value="MCW1917027.1"/>
    <property type="molecule type" value="Genomic_DNA"/>
</dbReference>